<name>A0AAN8RXI0_9PEZI</name>
<evidence type="ECO:0000313" key="2">
    <source>
        <dbReference type="EMBL" id="KAK6512937.1"/>
    </source>
</evidence>
<keyword evidence="1" id="KW-0732">Signal</keyword>
<organism evidence="2 3">
    <name type="scientific">Arthrobotrys conoides</name>
    <dbReference type="NCBI Taxonomy" id="74498"/>
    <lineage>
        <taxon>Eukaryota</taxon>
        <taxon>Fungi</taxon>
        <taxon>Dikarya</taxon>
        <taxon>Ascomycota</taxon>
        <taxon>Pezizomycotina</taxon>
        <taxon>Orbiliomycetes</taxon>
        <taxon>Orbiliales</taxon>
        <taxon>Orbiliaceae</taxon>
        <taxon>Arthrobotrys</taxon>
    </lineage>
</organism>
<accession>A0AAN8RXI0</accession>
<dbReference type="EMBL" id="JAVHJM010000006">
    <property type="protein sequence ID" value="KAK6512937.1"/>
    <property type="molecule type" value="Genomic_DNA"/>
</dbReference>
<reference evidence="2 3" key="1">
    <citation type="submission" date="2019-10" db="EMBL/GenBank/DDBJ databases">
        <authorList>
            <person name="Palmer J.M."/>
        </authorList>
    </citation>
    <scope>NUCLEOTIDE SEQUENCE [LARGE SCALE GENOMIC DNA]</scope>
    <source>
        <strain evidence="2 3">TWF506</strain>
    </source>
</reference>
<proteinExistence type="predicted"/>
<sequence>MELAITLNAVAFLEFGILSVNWAWEQTTFVGAGGITTVSKNVPASCRPWPLASPVVTNEPATYRIPSNMNNLPVWPNLATRDLEGGGSNSYIGKTWVLLWEGICDNSQGVCTQTYWRGQDWTKTPLSTGDIANACGMEFAIMARHALIKGTGIKNWNLAWKSAY</sequence>
<gene>
    <name evidence="2" type="ORF">TWF506_009099</name>
</gene>
<comment type="caution">
    <text evidence="2">The sequence shown here is derived from an EMBL/GenBank/DDBJ whole genome shotgun (WGS) entry which is preliminary data.</text>
</comment>
<evidence type="ECO:0000256" key="1">
    <source>
        <dbReference type="SAM" id="SignalP"/>
    </source>
</evidence>
<keyword evidence="3" id="KW-1185">Reference proteome</keyword>
<dbReference type="AlphaFoldDB" id="A0AAN8RXI0"/>
<evidence type="ECO:0000313" key="3">
    <source>
        <dbReference type="Proteomes" id="UP001307849"/>
    </source>
</evidence>
<dbReference type="Proteomes" id="UP001307849">
    <property type="component" value="Unassembled WGS sequence"/>
</dbReference>
<feature type="chain" id="PRO_5042920792" evidence="1">
    <location>
        <begin position="24"/>
        <end position="164"/>
    </location>
</feature>
<protein>
    <submittedName>
        <fullName evidence="2">Uncharacterized protein</fullName>
    </submittedName>
</protein>
<feature type="signal peptide" evidence="1">
    <location>
        <begin position="1"/>
        <end position="23"/>
    </location>
</feature>